<evidence type="ECO:0000313" key="2">
    <source>
        <dbReference type="Proteomes" id="UP000321192"/>
    </source>
</evidence>
<accession>A0A5C7SNW2</accession>
<dbReference type="EMBL" id="SSFD01000145">
    <property type="protein sequence ID" value="TXH85438.1"/>
    <property type="molecule type" value="Genomic_DNA"/>
</dbReference>
<dbReference type="Proteomes" id="UP000321192">
    <property type="component" value="Unassembled WGS sequence"/>
</dbReference>
<evidence type="ECO:0000313" key="1">
    <source>
        <dbReference type="EMBL" id="TXH85438.1"/>
    </source>
</evidence>
<protein>
    <submittedName>
        <fullName evidence="1">Mobilization protein</fullName>
    </submittedName>
</protein>
<name>A0A5C7SNW2_THASP</name>
<gene>
    <name evidence="1" type="ORF">E6Q80_09715</name>
</gene>
<sequence length="117" mass="12867">MQLRLEPEKQLIYEAEAAGRGLPLVSYLRRRLEAGDTMQGELVELQNQVLALRQLVERLVGRRGGASADVGRDPMLAELVLLLRTLSKPANMQVVHAEMKRLGIPVWSGGDGGHDDA</sequence>
<proteinExistence type="predicted"/>
<dbReference type="RefSeq" id="WP_276658506.1">
    <property type="nucleotide sequence ID" value="NZ_SSFD01000145.1"/>
</dbReference>
<reference evidence="1 2" key="1">
    <citation type="submission" date="2018-09" db="EMBL/GenBank/DDBJ databases">
        <title>Metagenome Assembled Genomes from an Advanced Water Purification Facility.</title>
        <authorList>
            <person name="Stamps B.W."/>
            <person name="Spear J.R."/>
        </authorList>
    </citation>
    <scope>NUCLEOTIDE SEQUENCE [LARGE SCALE GENOMIC DNA]</scope>
    <source>
        <strain evidence="1">Bin_27_1</strain>
    </source>
</reference>
<comment type="caution">
    <text evidence="1">The sequence shown here is derived from an EMBL/GenBank/DDBJ whole genome shotgun (WGS) entry which is preliminary data.</text>
</comment>
<organism evidence="1 2">
    <name type="scientific">Thauera aminoaromatica</name>
    <dbReference type="NCBI Taxonomy" id="164330"/>
    <lineage>
        <taxon>Bacteria</taxon>
        <taxon>Pseudomonadati</taxon>
        <taxon>Pseudomonadota</taxon>
        <taxon>Betaproteobacteria</taxon>
        <taxon>Rhodocyclales</taxon>
        <taxon>Zoogloeaceae</taxon>
        <taxon>Thauera</taxon>
    </lineage>
</organism>
<dbReference type="AlphaFoldDB" id="A0A5C7SNW2"/>